<organism evidence="2 3">
    <name type="scientific">Enterococcus pallens ATCC BAA-351</name>
    <dbReference type="NCBI Taxonomy" id="1158607"/>
    <lineage>
        <taxon>Bacteria</taxon>
        <taxon>Bacillati</taxon>
        <taxon>Bacillota</taxon>
        <taxon>Bacilli</taxon>
        <taxon>Lactobacillales</taxon>
        <taxon>Enterococcaceae</taxon>
        <taxon>Enterococcus</taxon>
    </lineage>
</organism>
<name>R2PTP9_9ENTE</name>
<dbReference type="HOGENOM" id="CLU_3079656_0_0_9"/>
<evidence type="ECO:0000313" key="3">
    <source>
        <dbReference type="Proteomes" id="UP000013782"/>
    </source>
</evidence>
<evidence type="ECO:0000313" key="2">
    <source>
        <dbReference type="EMBL" id="EOH86703.1"/>
    </source>
</evidence>
<dbReference type="PATRIC" id="fig|1158607.3.peg.5127"/>
<reference evidence="2 3" key="1">
    <citation type="submission" date="2013-02" db="EMBL/GenBank/DDBJ databases">
        <title>The Genome Sequence of Enterococcus pallens BAA-351.</title>
        <authorList>
            <consortium name="The Broad Institute Genome Sequencing Platform"/>
            <consortium name="The Broad Institute Genome Sequencing Center for Infectious Disease"/>
            <person name="Earl A.M."/>
            <person name="Gilmore M.S."/>
            <person name="Lebreton F."/>
            <person name="Walker B."/>
            <person name="Young S.K."/>
            <person name="Zeng Q."/>
            <person name="Gargeya S."/>
            <person name="Fitzgerald M."/>
            <person name="Haas B."/>
            <person name="Abouelleil A."/>
            <person name="Alvarado L."/>
            <person name="Arachchi H.M."/>
            <person name="Berlin A.M."/>
            <person name="Chapman S.B."/>
            <person name="Dewar J."/>
            <person name="Goldberg J."/>
            <person name="Griggs A."/>
            <person name="Gujja S."/>
            <person name="Hansen M."/>
            <person name="Howarth C."/>
            <person name="Imamovic A."/>
            <person name="Larimer J."/>
            <person name="McCowan C."/>
            <person name="Murphy C."/>
            <person name="Neiman D."/>
            <person name="Pearson M."/>
            <person name="Priest M."/>
            <person name="Roberts A."/>
            <person name="Saif S."/>
            <person name="Shea T."/>
            <person name="Sisk P."/>
            <person name="Sykes S."/>
            <person name="Wortman J."/>
            <person name="Nusbaum C."/>
            <person name="Birren B."/>
        </authorList>
    </citation>
    <scope>NUCLEOTIDE SEQUENCE [LARGE SCALE GENOMIC DNA]</scope>
    <source>
        <strain evidence="2 3">ATCC BAA-351</strain>
    </source>
</reference>
<feature type="region of interest" description="Disordered" evidence="1">
    <location>
        <begin position="27"/>
        <end position="52"/>
    </location>
</feature>
<protein>
    <submittedName>
        <fullName evidence="2">Uncharacterized protein</fullName>
    </submittedName>
</protein>
<comment type="caution">
    <text evidence="2">The sequence shown here is derived from an EMBL/GenBank/DDBJ whole genome shotgun (WGS) entry which is preliminary data.</text>
</comment>
<accession>R2PTP9</accession>
<dbReference type="Proteomes" id="UP000013782">
    <property type="component" value="Unassembled WGS sequence"/>
</dbReference>
<keyword evidence="3" id="KW-1185">Reference proteome</keyword>
<dbReference type="STRING" id="160454.RV10_GL003655"/>
<sequence length="52" mass="5898">MAENKAVEVKTKKSKTDLTYAQKLEARAQRGSMTHQKSFAVKQAKKKEMEGK</sequence>
<dbReference type="AlphaFoldDB" id="R2PTP9"/>
<dbReference type="EMBL" id="AJAQ01000050">
    <property type="protein sequence ID" value="EOH86703.1"/>
    <property type="molecule type" value="Genomic_DNA"/>
</dbReference>
<proteinExistence type="predicted"/>
<dbReference type="RefSeq" id="WP_010760071.1">
    <property type="nucleotide sequence ID" value="NZ_ASWD01000003.1"/>
</dbReference>
<gene>
    <name evidence="2" type="ORF">UAU_05148</name>
</gene>
<evidence type="ECO:0000256" key="1">
    <source>
        <dbReference type="SAM" id="MobiDB-lite"/>
    </source>
</evidence>